<proteinExistence type="predicted"/>
<sequence>MARKLIVACGSGVATSTTIAEKIKTRFEDDGIDYPVEAVDYKSILNELPQASIYVYIAMPEQEVLDEAERLGVDVYPGVPFLTGMGADNVYEQIVESTNK</sequence>
<dbReference type="InterPro" id="IPR013011">
    <property type="entry name" value="PTS_EIIB_2"/>
</dbReference>
<dbReference type="CDD" id="cd05566">
    <property type="entry name" value="PTS_IIB_galactitol"/>
    <property type="match status" value="1"/>
</dbReference>
<dbReference type="GO" id="GO:0009401">
    <property type="term" value="P:phosphoenolpyruvate-dependent sugar phosphotransferase system"/>
    <property type="evidence" value="ECO:0007669"/>
    <property type="project" value="InterPro"/>
</dbReference>
<dbReference type="AlphaFoldDB" id="A0A0U0BIT6"/>
<dbReference type="GO" id="GO:0008982">
    <property type="term" value="F:protein-N(PI)-phosphohistidine-sugar phosphotransferase activity"/>
    <property type="evidence" value="ECO:0007669"/>
    <property type="project" value="InterPro"/>
</dbReference>
<comment type="caution">
    <text evidence="2">The sequence shown here is derived from an EMBL/GenBank/DDBJ whole genome shotgun (WGS) entry which is preliminary data.</text>
</comment>
<name>A0A0U0BIT6_STREE</name>
<gene>
    <name evidence="2" type="ORF">GM544_00930</name>
</gene>
<dbReference type="Pfam" id="PF02302">
    <property type="entry name" value="PTS_IIB"/>
    <property type="match status" value="1"/>
</dbReference>
<dbReference type="Gene3D" id="3.40.50.2300">
    <property type="match status" value="1"/>
</dbReference>
<dbReference type="InterPro" id="IPR003501">
    <property type="entry name" value="PTS_EIIB_2/3"/>
</dbReference>
<dbReference type="Proteomes" id="UP000476212">
    <property type="component" value="Unassembled WGS sequence"/>
</dbReference>
<dbReference type="EMBL" id="WNIB01000003">
    <property type="protein sequence ID" value="MTV89097.1"/>
    <property type="molecule type" value="Genomic_DNA"/>
</dbReference>
<protein>
    <submittedName>
        <fullName evidence="2">PTS mannose transporter subunit IIA</fullName>
    </submittedName>
</protein>
<reference evidence="2 3" key="1">
    <citation type="submission" date="2019-11" db="EMBL/GenBank/DDBJ databases">
        <title>Growth characteristics of pneumococcus vary with the chemical composition of the capsule and with environmental conditions.</title>
        <authorList>
            <person name="Tothpal A."/>
            <person name="Desobry K."/>
            <person name="Joshi S."/>
            <person name="Wyllie A.L."/>
            <person name="Weinberger D.M."/>
        </authorList>
    </citation>
    <scope>NUCLEOTIDE SEQUENCE [LARGE SCALE GENOMIC DNA]</scope>
    <source>
        <strain evidence="3">pnumococcus15C</strain>
    </source>
</reference>
<evidence type="ECO:0000256" key="1">
    <source>
        <dbReference type="ARBA" id="ARBA00022679"/>
    </source>
</evidence>
<dbReference type="InterPro" id="IPR036095">
    <property type="entry name" value="PTS_EIIB-like_sf"/>
</dbReference>
<evidence type="ECO:0000313" key="3">
    <source>
        <dbReference type="Proteomes" id="UP000476212"/>
    </source>
</evidence>
<evidence type="ECO:0000313" key="2">
    <source>
        <dbReference type="EMBL" id="MTV89097.1"/>
    </source>
</evidence>
<keyword evidence="1" id="KW-0808">Transferase</keyword>
<organism evidence="2 3">
    <name type="scientific">Streptococcus pneumoniae</name>
    <dbReference type="NCBI Taxonomy" id="1313"/>
    <lineage>
        <taxon>Bacteria</taxon>
        <taxon>Bacillati</taxon>
        <taxon>Bacillota</taxon>
        <taxon>Bacilli</taxon>
        <taxon>Lactobacillales</taxon>
        <taxon>Streptococcaceae</taxon>
        <taxon>Streptococcus</taxon>
    </lineage>
</organism>
<dbReference type="RefSeq" id="WP_000101551.1">
    <property type="nucleotide sequence ID" value="NZ_CDQD01000006.1"/>
</dbReference>
<dbReference type="SUPFAM" id="SSF52794">
    <property type="entry name" value="PTS system IIB component-like"/>
    <property type="match status" value="1"/>
</dbReference>
<dbReference type="PROSITE" id="PS51099">
    <property type="entry name" value="PTS_EIIB_TYPE_2"/>
    <property type="match status" value="1"/>
</dbReference>
<accession>A0A0U0BIT6</accession>